<dbReference type="Proteomes" id="UP001400965">
    <property type="component" value="Unassembled WGS sequence"/>
</dbReference>
<sequence>MFDIDELLKLNRLRDKKIESIGDIKELKTCKNPNKVLNTKQEYEYEIVEVLDNYLYDIDNRGIVDEMVRMTFKDIDDKYQLKQCLKNPNGKSKELHGFYLKYDKVDSTNFHPFSTLFRGAEKSYMSKLESCLHERYFEEDHRSQARLLCFELLCGYNKSFNTSLKKSFNLDITDIDDFKKILSDINIADNVKKYINKVIANHALNKAYEGRNDDYHVIRKKNKNGKEKAQLVIHNNFRLDSSYNNSNDSNSYDYVVQDGIIEDNNHILDTLLENNSELVYSSFELYKYIFNNLEKILTKHQIKFFNDSLNNNLSDYSLSSISHTKIAIRKSIEDFFKDNKNINIIKGKFTLIKNTLADTLIDILDQLDNVQRLDKLVYYMKQENYASNFICDLIYSLDLRYRKNLTSLLLNKEIDNKENYANSTFIYILNILNNHLNFMLTSNEIFMFNRVKVDEKEFKIRKYIENNILNNKEVAKLPRKHVNGYTSIEDLHDFFNDILDTNISRNKLRDQLNHFGYDISNKASCSIDGYAAYRFFKC</sequence>
<accession>A0ABN1M2V3</accession>
<dbReference type="EMBL" id="BAAACP010000007">
    <property type="protein sequence ID" value="GAA0863584.1"/>
    <property type="molecule type" value="Genomic_DNA"/>
</dbReference>
<evidence type="ECO:0000313" key="1">
    <source>
        <dbReference type="EMBL" id="GAA0863584.1"/>
    </source>
</evidence>
<gene>
    <name evidence="1" type="ORF">GCM10008917_13640</name>
</gene>
<evidence type="ECO:0000313" key="2">
    <source>
        <dbReference type="Proteomes" id="UP001400965"/>
    </source>
</evidence>
<proteinExistence type="predicted"/>
<dbReference type="RefSeq" id="WP_346044203.1">
    <property type="nucleotide sequence ID" value="NZ_BAAACP010000007.1"/>
</dbReference>
<keyword evidence="2" id="KW-1185">Reference proteome</keyword>
<name>A0ABN1M2V3_9FIRM</name>
<reference evidence="1 2" key="1">
    <citation type="journal article" date="2019" name="Int. J. Syst. Evol. Microbiol.">
        <title>The Global Catalogue of Microorganisms (GCM) 10K type strain sequencing project: providing services to taxonomists for standard genome sequencing and annotation.</title>
        <authorList>
            <consortium name="The Broad Institute Genomics Platform"/>
            <consortium name="The Broad Institute Genome Sequencing Center for Infectious Disease"/>
            <person name="Wu L."/>
            <person name="Ma J."/>
        </authorList>
    </citation>
    <scope>NUCLEOTIDE SEQUENCE [LARGE SCALE GENOMIC DNA]</scope>
    <source>
        <strain evidence="1 2">JCM 6486</strain>
    </source>
</reference>
<comment type="caution">
    <text evidence="1">The sequence shown here is derived from an EMBL/GenBank/DDBJ whole genome shotgun (WGS) entry which is preliminary data.</text>
</comment>
<protein>
    <submittedName>
        <fullName evidence="1">Uncharacterized protein</fullName>
    </submittedName>
</protein>
<organism evidence="1 2">
    <name type="scientific">Paraclostridium tenue</name>
    <dbReference type="NCBI Taxonomy" id="1737"/>
    <lineage>
        <taxon>Bacteria</taxon>
        <taxon>Bacillati</taxon>
        <taxon>Bacillota</taxon>
        <taxon>Clostridia</taxon>
        <taxon>Peptostreptococcales</taxon>
        <taxon>Peptostreptococcaceae</taxon>
        <taxon>Paraclostridium</taxon>
    </lineage>
</organism>